<feature type="domain" description="DUF1266" evidence="2">
    <location>
        <begin position="142"/>
        <end position="232"/>
    </location>
</feature>
<keyword evidence="1" id="KW-0812">Transmembrane</keyword>
<keyword evidence="1" id="KW-1133">Transmembrane helix</keyword>
<evidence type="ECO:0000259" key="2">
    <source>
        <dbReference type="Pfam" id="PF06889"/>
    </source>
</evidence>
<evidence type="ECO:0000256" key="1">
    <source>
        <dbReference type="SAM" id="Phobius"/>
    </source>
</evidence>
<dbReference type="Pfam" id="PF06889">
    <property type="entry name" value="DUF1266"/>
    <property type="match status" value="1"/>
</dbReference>
<evidence type="ECO:0000313" key="3">
    <source>
        <dbReference type="EMBL" id="MBK0420606.1"/>
    </source>
</evidence>
<evidence type="ECO:0000313" key="4">
    <source>
        <dbReference type="Proteomes" id="UP000618733"/>
    </source>
</evidence>
<dbReference type="Proteomes" id="UP000618733">
    <property type="component" value="Unassembled WGS sequence"/>
</dbReference>
<organism evidence="3 4">
    <name type="scientific">Leucobacter edaphi</name>
    <dbReference type="NCBI Taxonomy" id="2796472"/>
    <lineage>
        <taxon>Bacteria</taxon>
        <taxon>Bacillati</taxon>
        <taxon>Actinomycetota</taxon>
        <taxon>Actinomycetes</taxon>
        <taxon>Micrococcales</taxon>
        <taxon>Microbacteriaceae</taxon>
        <taxon>Leucobacter</taxon>
    </lineage>
</organism>
<feature type="transmembrane region" description="Helical" evidence="1">
    <location>
        <begin position="6"/>
        <end position="28"/>
    </location>
</feature>
<keyword evidence="1" id="KW-0472">Membrane</keyword>
<proteinExistence type="predicted"/>
<protein>
    <submittedName>
        <fullName evidence="3">DUF1266 domain-containing protein</fullName>
    </submittedName>
</protein>
<keyword evidence="4" id="KW-1185">Reference proteome</keyword>
<reference evidence="3" key="1">
    <citation type="submission" date="2020-12" db="EMBL/GenBank/DDBJ databases">
        <title>Leucobacter sp. CAS2, isolated from Chromium sludge.</title>
        <authorList>
            <person name="Xu Z."/>
        </authorList>
    </citation>
    <scope>NUCLEOTIDE SEQUENCE</scope>
    <source>
        <strain evidence="3">CSA2</strain>
    </source>
</reference>
<comment type="caution">
    <text evidence="3">The sequence shown here is derived from an EMBL/GenBank/DDBJ whole genome shotgun (WGS) entry which is preliminary data.</text>
</comment>
<name>A0A934UWJ6_9MICO</name>
<dbReference type="AlphaFoldDB" id="A0A934UWJ6"/>
<sequence>MAPELVPIVLAVFGVVILLCVLMIVGAVKIRKKRAGVAAAAPGAPTVQIPSDPRLRFGPALAAMYARSEWHRTRGAKRTLTAEQCYFGYGCVLPQNDLRAALARDWGVRDAASARQQIAAGLQAIEAQTGSGGEGGRALSADSAAELAFDLGRVANLVRWSGSAGYLQLAEAQDASADLGARAATAFGSWESFGEQYVNGLRAHSRSGNRTFEQATAWLLSDAESPWRQLPWPAAA</sequence>
<dbReference type="EMBL" id="JAEHOI010000001">
    <property type="protein sequence ID" value="MBK0420606.1"/>
    <property type="molecule type" value="Genomic_DNA"/>
</dbReference>
<dbReference type="InterPro" id="IPR009677">
    <property type="entry name" value="DUF1266"/>
</dbReference>
<gene>
    <name evidence="3" type="ORF">JD292_00740</name>
</gene>
<accession>A0A934UWJ6</accession>
<dbReference type="RefSeq" id="WP_200130818.1">
    <property type="nucleotide sequence ID" value="NZ_JAEHOI010000001.1"/>
</dbReference>